<dbReference type="Pfam" id="PF04539">
    <property type="entry name" value="Sigma70_r3"/>
    <property type="match status" value="1"/>
</dbReference>
<dbReference type="InterPro" id="IPR007627">
    <property type="entry name" value="RNA_pol_sigma70_r2"/>
</dbReference>
<dbReference type="PANTHER" id="PTHR30603:SF60">
    <property type="entry name" value="RNA POLYMERASE SIGMA FACTOR RPOD"/>
    <property type="match status" value="1"/>
</dbReference>
<evidence type="ECO:0000259" key="6">
    <source>
        <dbReference type="PROSITE" id="PS00715"/>
    </source>
</evidence>
<dbReference type="GO" id="GO:0003677">
    <property type="term" value="F:DNA binding"/>
    <property type="evidence" value="ECO:0007669"/>
    <property type="project" value="UniProtKB-KW"/>
</dbReference>
<comment type="similarity">
    <text evidence="1">Belongs to the sigma-70 factor family.</text>
</comment>
<proteinExistence type="inferred from homology"/>
<dbReference type="InterPro" id="IPR036388">
    <property type="entry name" value="WH-like_DNA-bd_sf"/>
</dbReference>
<dbReference type="InterPro" id="IPR000943">
    <property type="entry name" value="RNA_pol_sigma70"/>
</dbReference>
<keyword evidence="4" id="KW-0238">DNA-binding</keyword>
<dbReference type="InterPro" id="IPR013324">
    <property type="entry name" value="RNA_pol_sigma_r3/r4-like"/>
</dbReference>
<keyword evidence="2" id="KW-0805">Transcription regulation</keyword>
<dbReference type="PRINTS" id="PR00046">
    <property type="entry name" value="SIGMA70FCT"/>
</dbReference>
<dbReference type="EMBL" id="JAGEOJ010000022">
    <property type="protein sequence ID" value="MBO2453834.1"/>
    <property type="molecule type" value="Genomic_DNA"/>
</dbReference>
<dbReference type="SUPFAM" id="SSF88946">
    <property type="entry name" value="Sigma2 domain of RNA polymerase sigma factors"/>
    <property type="match status" value="1"/>
</dbReference>
<dbReference type="InterPro" id="IPR007624">
    <property type="entry name" value="RNA_pol_sigma70_r3"/>
</dbReference>
<evidence type="ECO:0000256" key="4">
    <source>
        <dbReference type="ARBA" id="ARBA00023125"/>
    </source>
</evidence>
<dbReference type="GO" id="GO:0016987">
    <property type="term" value="F:sigma factor activity"/>
    <property type="evidence" value="ECO:0007669"/>
    <property type="project" value="UniProtKB-KW"/>
</dbReference>
<keyword evidence="5" id="KW-0804">Transcription</keyword>
<evidence type="ECO:0000256" key="5">
    <source>
        <dbReference type="ARBA" id="ARBA00023163"/>
    </source>
</evidence>
<dbReference type="NCBIfam" id="TIGR02937">
    <property type="entry name" value="sigma70-ECF"/>
    <property type="match status" value="1"/>
</dbReference>
<dbReference type="AlphaFoldDB" id="A0A939T932"/>
<dbReference type="Pfam" id="PF00140">
    <property type="entry name" value="Sigma70_r1_2"/>
    <property type="match status" value="1"/>
</dbReference>
<dbReference type="PANTHER" id="PTHR30603">
    <property type="entry name" value="RNA POLYMERASE SIGMA FACTOR RPO"/>
    <property type="match status" value="1"/>
</dbReference>
<dbReference type="Gene3D" id="1.10.10.10">
    <property type="entry name" value="Winged helix-like DNA-binding domain superfamily/Winged helix DNA-binding domain"/>
    <property type="match status" value="2"/>
</dbReference>
<dbReference type="PROSITE" id="PS00715">
    <property type="entry name" value="SIGMA70_1"/>
    <property type="match status" value="1"/>
</dbReference>
<dbReference type="Pfam" id="PF04542">
    <property type="entry name" value="Sigma70_r2"/>
    <property type="match status" value="1"/>
</dbReference>
<dbReference type="Proteomes" id="UP000669179">
    <property type="component" value="Unassembled WGS sequence"/>
</dbReference>
<sequence length="309" mass="34626">MNVHQAVLRVPDGRPDPLGEYLAEIARIPLLTAEDEVRLARRVEAGVYAEHLLETGGATETTISRAELAEVARDGHRAKDHMIRANLRLVVSLARKFPQHMMPLLDLIQEGNLGLMHAVEKFDYTKGFKFSTYATWWIRQAIGRGLSGQGRIIRLPVHVVDDLMRLTRIERNLAGTGEAPTDEELAAEAGHSVGKVKTLRRLAREPISLDAALGEDGEATYGDMLADAEDVAGEIELQDLRRDIRARVRRLPSREALLLTLHYGLNDGRAHGFKEIGDFLGLTRQRVRQLHNQALNRLRDRADREPLLS</sequence>
<reference evidence="7" key="1">
    <citation type="submission" date="2021-03" db="EMBL/GenBank/DDBJ databases">
        <authorList>
            <person name="Kanchanasin P."/>
            <person name="Saeng-In P."/>
            <person name="Phongsopitanun W."/>
            <person name="Yuki M."/>
            <person name="Kudo T."/>
            <person name="Ohkuma M."/>
            <person name="Tanasupawat S."/>
        </authorList>
    </citation>
    <scope>NUCLEOTIDE SEQUENCE</scope>
    <source>
        <strain evidence="7">GKU 128</strain>
    </source>
</reference>
<dbReference type="Pfam" id="PF04545">
    <property type="entry name" value="Sigma70_r4"/>
    <property type="match status" value="1"/>
</dbReference>
<dbReference type="InterPro" id="IPR014284">
    <property type="entry name" value="RNA_pol_sigma-70_dom"/>
</dbReference>
<dbReference type="Gene3D" id="1.10.601.10">
    <property type="entry name" value="RNA Polymerase Primary Sigma Factor"/>
    <property type="match status" value="1"/>
</dbReference>
<organism evidence="7 8">
    <name type="scientific">Actinomadura barringtoniae</name>
    <dbReference type="NCBI Taxonomy" id="1427535"/>
    <lineage>
        <taxon>Bacteria</taxon>
        <taxon>Bacillati</taxon>
        <taxon>Actinomycetota</taxon>
        <taxon>Actinomycetes</taxon>
        <taxon>Streptosporangiales</taxon>
        <taxon>Thermomonosporaceae</taxon>
        <taxon>Actinomadura</taxon>
    </lineage>
</organism>
<protein>
    <submittedName>
        <fullName evidence="7">Sigma-70 family RNA polymerase sigma factor</fullName>
    </submittedName>
</protein>
<comment type="caution">
    <text evidence="7">The sequence shown here is derived from an EMBL/GenBank/DDBJ whole genome shotgun (WGS) entry which is preliminary data.</text>
</comment>
<evidence type="ECO:0000256" key="2">
    <source>
        <dbReference type="ARBA" id="ARBA00023015"/>
    </source>
</evidence>
<keyword evidence="8" id="KW-1185">Reference proteome</keyword>
<evidence type="ECO:0000256" key="3">
    <source>
        <dbReference type="ARBA" id="ARBA00023082"/>
    </source>
</evidence>
<evidence type="ECO:0000256" key="1">
    <source>
        <dbReference type="ARBA" id="ARBA00007788"/>
    </source>
</evidence>
<dbReference type="GO" id="GO:0006352">
    <property type="term" value="P:DNA-templated transcription initiation"/>
    <property type="evidence" value="ECO:0007669"/>
    <property type="project" value="InterPro"/>
</dbReference>
<evidence type="ECO:0000313" key="8">
    <source>
        <dbReference type="Proteomes" id="UP000669179"/>
    </source>
</evidence>
<feature type="domain" description="RNA polymerase sigma-70" evidence="6">
    <location>
        <begin position="106"/>
        <end position="119"/>
    </location>
</feature>
<accession>A0A939T932</accession>
<dbReference type="InterPro" id="IPR050239">
    <property type="entry name" value="Sigma-70_RNA_pol_init_factors"/>
</dbReference>
<dbReference type="RefSeq" id="WP_208261850.1">
    <property type="nucleotide sequence ID" value="NZ_JAGEOJ010000022.1"/>
</dbReference>
<dbReference type="SUPFAM" id="SSF88659">
    <property type="entry name" value="Sigma3 and sigma4 domains of RNA polymerase sigma factors"/>
    <property type="match status" value="2"/>
</dbReference>
<evidence type="ECO:0000313" key="7">
    <source>
        <dbReference type="EMBL" id="MBO2453834.1"/>
    </source>
</evidence>
<gene>
    <name evidence="7" type="ORF">J4573_42560</name>
</gene>
<dbReference type="InterPro" id="IPR007630">
    <property type="entry name" value="RNA_pol_sigma70_r4"/>
</dbReference>
<dbReference type="InterPro" id="IPR013325">
    <property type="entry name" value="RNA_pol_sigma_r2"/>
</dbReference>
<name>A0A939T932_9ACTN</name>
<keyword evidence="3" id="KW-0731">Sigma factor</keyword>
<dbReference type="InterPro" id="IPR009042">
    <property type="entry name" value="RNA_pol_sigma70_r1_2"/>
</dbReference>